<protein>
    <recommendedName>
        <fullName evidence="3">PROP1-like PPR domain-containing protein</fullName>
    </recommendedName>
</protein>
<evidence type="ECO:0000259" key="3">
    <source>
        <dbReference type="Pfam" id="PF17177"/>
    </source>
</evidence>
<keyword evidence="1" id="KW-0677">Repeat</keyword>
<evidence type="ECO:0000256" key="2">
    <source>
        <dbReference type="SAM" id="MobiDB-lite"/>
    </source>
</evidence>
<dbReference type="PANTHER" id="PTHR47447:SF17">
    <property type="entry name" value="OS12G0638900 PROTEIN"/>
    <property type="match status" value="1"/>
</dbReference>
<name>A0ABN9QGP4_9DINO</name>
<sequence length="706" mass="79109">MEALTSAERTRHVRGPVSAVIVTLLQYHWEPLSPSHWRLSRGEGREQIEWHFNDDELTGNEDFSDILADLSSSVRDVLWQQAAAHYLGEGMAEGIDNDSLRALLSRLGQVPKGAQWAETMLAADEGGAQYRPTELRHVPSLIIAEGTDDNPVYVCGDASGGADTHSPKLRRVGLGFVIVEQRNPVKLGLEAQGPLQGRRQTVYRGELAVLEYVLRCTRGAVIYLTDNEGVEKGWTSRTYLRPREANSDVDLWSAIGQHLHADGDRHGRVSVMFMNSHLSEVEAAEKVRLAPALPMVCSSGSGLSIEREDSAIEQFVLSRDEGRAAGLRSRRGAAAGAAAAHPVPPRAAALAACAVAWWAGAGASGRSLWGLGARSGARPQGQPADTPTPTAFGWATARMRTTRGRTKHSKKDCINYLTDKDTGESMAFFALSHMTEKRWFKSVFEYGAAMRKFTSLGRYDIALELWNELRAKNIDADEFTYAAALAAMNVAEEDPKKVQELIMEMETNVVLPNRYASEQALMSFKRAGMWQESINILSKMWESGENPDEFAYQLACDSCENAGQEEKRAMLFEQMRSMNSYLWLQEEQKKRIPTKEPPLAADAPWRPRGAAAPGAFDVPAWHPEYLTSPRLSEEDLREQAMEEARFYEKEEGYLAKDLKKKAYKLPWRKVERIRRKRKNQEANRLALEEQIEERDGPAWRKSRLRY</sequence>
<dbReference type="Gene3D" id="1.25.40.10">
    <property type="entry name" value="Tetratricopeptide repeat domain"/>
    <property type="match status" value="1"/>
</dbReference>
<gene>
    <name evidence="4" type="ORF">PCOR1329_LOCUS10884</name>
</gene>
<reference evidence="4" key="1">
    <citation type="submission" date="2023-10" db="EMBL/GenBank/DDBJ databases">
        <authorList>
            <person name="Chen Y."/>
            <person name="Shah S."/>
            <person name="Dougan E. K."/>
            <person name="Thang M."/>
            <person name="Chan C."/>
        </authorList>
    </citation>
    <scope>NUCLEOTIDE SEQUENCE [LARGE SCALE GENOMIC DNA]</scope>
</reference>
<feature type="domain" description="PROP1-like PPR" evidence="3">
    <location>
        <begin position="461"/>
        <end position="577"/>
    </location>
</feature>
<dbReference type="PANTHER" id="PTHR47447">
    <property type="entry name" value="OS03G0856100 PROTEIN"/>
    <property type="match status" value="1"/>
</dbReference>
<dbReference type="InterPro" id="IPR011990">
    <property type="entry name" value="TPR-like_helical_dom_sf"/>
</dbReference>
<proteinExistence type="predicted"/>
<comment type="caution">
    <text evidence="4">The sequence shown here is derived from an EMBL/GenBank/DDBJ whole genome shotgun (WGS) entry which is preliminary data.</text>
</comment>
<dbReference type="EMBL" id="CAUYUJ010003113">
    <property type="protein sequence ID" value="CAK0803921.1"/>
    <property type="molecule type" value="Genomic_DNA"/>
</dbReference>
<organism evidence="4 5">
    <name type="scientific">Prorocentrum cordatum</name>
    <dbReference type="NCBI Taxonomy" id="2364126"/>
    <lineage>
        <taxon>Eukaryota</taxon>
        <taxon>Sar</taxon>
        <taxon>Alveolata</taxon>
        <taxon>Dinophyceae</taxon>
        <taxon>Prorocentrales</taxon>
        <taxon>Prorocentraceae</taxon>
        <taxon>Prorocentrum</taxon>
    </lineage>
</organism>
<accession>A0ABN9QGP4</accession>
<keyword evidence="5" id="KW-1185">Reference proteome</keyword>
<evidence type="ECO:0000313" key="5">
    <source>
        <dbReference type="Proteomes" id="UP001189429"/>
    </source>
</evidence>
<dbReference type="Pfam" id="PF17177">
    <property type="entry name" value="PPR_long"/>
    <property type="match status" value="1"/>
</dbReference>
<evidence type="ECO:0000313" key="4">
    <source>
        <dbReference type="EMBL" id="CAK0803921.1"/>
    </source>
</evidence>
<dbReference type="Proteomes" id="UP001189429">
    <property type="component" value="Unassembled WGS sequence"/>
</dbReference>
<evidence type="ECO:0000256" key="1">
    <source>
        <dbReference type="ARBA" id="ARBA00022737"/>
    </source>
</evidence>
<feature type="region of interest" description="Disordered" evidence="2">
    <location>
        <begin position="678"/>
        <end position="706"/>
    </location>
</feature>
<dbReference type="InterPro" id="IPR033443">
    <property type="entry name" value="PROP1-like_PPR_dom"/>
</dbReference>